<dbReference type="AlphaFoldDB" id="A0ABC8QS37"/>
<feature type="non-terminal residue" evidence="2">
    <location>
        <position position="106"/>
    </location>
</feature>
<name>A0ABC8QS37_9AQUA</name>
<evidence type="ECO:0000313" key="2">
    <source>
        <dbReference type="EMBL" id="CAK9135543.1"/>
    </source>
</evidence>
<reference evidence="2 3" key="1">
    <citation type="submission" date="2024-02" db="EMBL/GenBank/DDBJ databases">
        <authorList>
            <person name="Vignale AGUSTIN F."/>
            <person name="Sosa J E."/>
            <person name="Modenutti C."/>
        </authorList>
    </citation>
    <scope>NUCLEOTIDE SEQUENCE [LARGE SCALE GENOMIC DNA]</scope>
</reference>
<feature type="region of interest" description="Disordered" evidence="1">
    <location>
        <begin position="43"/>
        <end position="74"/>
    </location>
</feature>
<evidence type="ECO:0000256" key="1">
    <source>
        <dbReference type="SAM" id="MobiDB-lite"/>
    </source>
</evidence>
<dbReference type="EMBL" id="CAUOFW020000717">
    <property type="protein sequence ID" value="CAK9135543.1"/>
    <property type="molecule type" value="Genomic_DNA"/>
</dbReference>
<gene>
    <name evidence="2" type="ORF">ILEXP_LOCUS2499</name>
</gene>
<evidence type="ECO:0000313" key="3">
    <source>
        <dbReference type="Proteomes" id="UP001642360"/>
    </source>
</evidence>
<dbReference type="Proteomes" id="UP001642360">
    <property type="component" value="Unassembled WGS sequence"/>
</dbReference>
<keyword evidence="3" id="KW-1185">Reference proteome</keyword>
<accession>A0ABC8QS37</accession>
<proteinExistence type="predicted"/>
<comment type="caution">
    <text evidence="2">The sequence shown here is derived from an EMBL/GenBank/DDBJ whole genome shotgun (WGS) entry which is preliminary data.</text>
</comment>
<protein>
    <submittedName>
        <fullName evidence="2">Uncharacterized protein</fullName>
    </submittedName>
</protein>
<organism evidence="2 3">
    <name type="scientific">Ilex paraguariensis</name>
    <name type="common">yerba mate</name>
    <dbReference type="NCBI Taxonomy" id="185542"/>
    <lineage>
        <taxon>Eukaryota</taxon>
        <taxon>Viridiplantae</taxon>
        <taxon>Streptophyta</taxon>
        <taxon>Embryophyta</taxon>
        <taxon>Tracheophyta</taxon>
        <taxon>Spermatophyta</taxon>
        <taxon>Magnoliopsida</taxon>
        <taxon>eudicotyledons</taxon>
        <taxon>Gunneridae</taxon>
        <taxon>Pentapetalae</taxon>
        <taxon>asterids</taxon>
        <taxon>campanulids</taxon>
        <taxon>Aquifoliales</taxon>
        <taxon>Aquifoliaceae</taxon>
        <taxon>Ilex</taxon>
    </lineage>
</organism>
<sequence>MKKLGEALAKPWARPGDATMLLSYSAREGRLLGDDTREYGLLGDGTLDAGDANRESSSGEPLGAGTRGLLDASDASVSDADEQLDVVVLGSKGIVLDLGLCSGGRG</sequence>